<reference evidence="6" key="2">
    <citation type="journal article" date="2021" name="PeerJ">
        <title>Extensive microbial diversity within the chicken gut microbiome revealed by metagenomics and culture.</title>
        <authorList>
            <person name="Gilroy R."/>
            <person name="Ravi A."/>
            <person name="Getino M."/>
            <person name="Pursley I."/>
            <person name="Horton D.L."/>
            <person name="Alikhan N.F."/>
            <person name="Baker D."/>
            <person name="Gharbi K."/>
            <person name="Hall N."/>
            <person name="Watson M."/>
            <person name="Adriaenssens E.M."/>
            <person name="Foster-Nyarko E."/>
            <person name="Jarju S."/>
            <person name="Secka A."/>
            <person name="Antonio M."/>
            <person name="Oren A."/>
            <person name="Chaudhuri R.R."/>
            <person name="La Ragione R."/>
            <person name="Hildebrand F."/>
            <person name="Pallen M.J."/>
        </authorList>
    </citation>
    <scope>NUCLEOTIDE SEQUENCE</scope>
    <source>
        <strain evidence="6">ChiBcec15-4380</strain>
    </source>
</reference>
<evidence type="ECO:0000313" key="7">
    <source>
        <dbReference type="Proteomes" id="UP000824239"/>
    </source>
</evidence>
<dbReference type="AlphaFoldDB" id="A0A9D1DGZ1"/>
<dbReference type="InterPro" id="IPR003115">
    <property type="entry name" value="ParB_N"/>
</dbReference>
<keyword evidence="3" id="KW-0159">Chromosome partition</keyword>
<organism evidence="6 7">
    <name type="scientific">Candidatus Avoscillospira avicola</name>
    <dbReference type="NCBI Taxonomy" id="2840706"/>
    <lineage>
        <taxon>Bacteria</taxon>
        <taxon>Bacillati</taxon>
        <taxon>Bacillota</taxon>
        <taxon>Clostridia</taxon>
        <taxon>Eubacteriales</taxon>
        <taxon>Oscillospiraceae</taxon>
        <taxon>Oscillospiraceae incertae sedis</taxon>
        <taxon>Candidatus Avoscillospira</taxon>
    </lineage>
</organism>
<dbReference type="InterPro" id="IPR050336">
    <property type="entry name" value="Chromosome_partition/occlusion"/>
</dbReference>
<dbReference type="Gene3D" id="1.10.10.2830">
    <property type="match status" value="1"/>
</dbReference>
<dbReference type="GO" id="GO:0003677">
    <property type="term" value="F:DNA binding"/>
    <property type="evidence" value="ECO:0007669"/>
    <property type="project" value="UniProtKB-KW"/>
</dbReference>
<dbReference type="NCBIfam" id="TIGR00180">
    <property type="entry name" value="parB_part"/>
    <property type="match status" value="1"/>
</dbReference>
<comment type="subcellular location">
    <subcellularLocation>
        <location evidence="1">Cytoplasm</location>
        <location evidence="1">Nucleoid</location>
    </subcellularLocation>
</comment>
<dbReference type="FunFam" id="1.10.10.2830:FF:000001">
    <property type="entry name" value="Chromosome partitioning protein ParB"/>
    <property type="match status" value="1"/>
</dbReference>
<dbReference type="InterPro" id="IPR041468">
    <property type="entry name" value="HTH_ParB/Spo0J"/>
</dbReference>
<dbReference type="PANTHER" id="PTHR33375">
    <property type="entry name" value="CHROMOSOME-PARTITIONING PROTEIN PARB-RELATED"/>
    <property type="match status" value="1"/>
</dbReference>
<dbReference type="GO" id="GO:0009295">
    <property type="term" value="C:nucleoid"/>
    <property type="evidence" value="ECO:0007669"/>
    <property type="project" value="UniProtKB-SubCell"/>
</dbReference>
<reference evidence="6" key="1">
    <citation type="submission" date="2020-10" db="EMBL/GenBank/DDBJ databases">
        <authorList>
            <person name="Gilroy R."/>
        </authorList>
    </citation>
    <scope>NUCLEOTIDE SEQUENCE</scope>
    <source>
        <strain evidence="6">ChiBcec15-4380</strain>
    </source>
</reference>
<evidence type="ECO:0000256" key="4">
    <source>
        <dbReference type="ARBA" id="ARBA00023125"/>
    </source>
</evidence>
<comment type="similarity">
    <text evidence="2">Belongs to the ParB family.</text>
</comment>
<evidence type="ECO:0000256" key="2">
    <source>
        <dbReference type="ARBA" id="ARBA00006295"/>
    </source>
</evidence>
<dbReference type="CDD" id="cd16393">
    <property type="entry name" value="SPO0J_N"/>
    <property type="match status" value="1"/>
</dbReference>
<dbReference type="GO" id="GO:0007059">
    <property type="term" value="P:chromosome segregation"/>
    <property type="evidence" value="ECO:0007669"/>
    <property type="project" value="UniProtKB-KW"/>
</dbReference>
<dbReference type="PANTHER" id="PTHR33375:SF1">
    <property type="entry name" value="CHROMOSOME-PARTITIONING PROTEIN PARB-RELATED"/>
    <property type="match status" value="1"/>
</dbReference>
<dbReference type="InterPro" id="IPR004437">
    <property type="entry name" value="ParB/RepB/Spo0J"/>
</dbReference>
<accession>A0A9D1DGZ1</accession>
<evidence type="ECO:0000256" key="3">
    <source>
        <dbReference type="ARBA" id="ARBA00022829"/>
    </source>
</evidence>
<comment type="caution">
    <text evidence="6">The sequence shown here is derived from an EMBL/GenBank/DDBJ whole genome shotgun (WGS) entry which is preliminary data.</text>
</comment>
<dbReference type="GO" id="GO:0005694">
    <property type="term" value="C:chromosome"/>
    <property type="evidence" value="ECO:0007669"/>
    <property type="project" value="TreeGrafter"/>
</dbReference>
<evidence type="ECO:0000259" key="5">
    <source>
        <dbReference type="SMART" id="SM00470"/>
    </source>
</evidence>
<name>A0A9D1DGZ1_9FIRM</name>
<feature type="domain" description="ParB-like N-terminal" evidence="5">
    <location>
        <begin position="16"/>
        <end position="105"/>
    </location>
</feature>
<protein>
    <submittedName>
        <fullName evidence="6">ParB/RepB/Spo0J family partition protein</fullName>
    </submittedName>
</protein>
<dbReference type="Pfam" id="PF02195">
    <property type="entry name" value="ParB_N"/>
    <property type="match status" value="1"/>
</dbReference>
<dbReference type="InterPro" id="IPR036086">
    <property type="entry name" value="ParB/Sulfiredoxin_sf"/>
</dbReference>
<dbReference type="Proteomes" id="UP000824239">
    <property type="component" value="Unassembled WGS sequence"/>
</dbReference>
<sequence>MQDKRNRTVLESGRVRFVHLDKIRPNPSQPRRVFDPAGLQELADSIRQYGILQPLTVRRMPGGLELVAGERRLRAAKLAGLKEVPCIFVTVDEIQSGMLALVENLQRRDLDYIEEAEGLARLMRLYGLSQEQAAMKVGKSQSAVANKLRLLKHPPQVLEALRKGGFSERHARALLRLPVEGRLEALEVMAARQMTVAQAEQYIESLLKPAAQPQSKPKYIFRDVRVFLNSLDRDLDLIRSAGIPCDLGREETEQEIVLTIRLPKTRPGKTA</sequence>
<evidence type="ECO:0000313" key="6">
    <source>
        <dbReference type="EMBL" id="HIR50463.1"/>
    </source>
</evidence>
<dbReference type="Gene3D" id="3.90.1530.30">
    <property type="match status" value="1"/>
</dbReference>
<gene>
    <name evidence="6" type="ORF">IAA53_04135</name>
</gene>
<dbReference type="FunFam" id="3.90.1530.30:FF:000001">
    <property type="entry name" value="Chromosome partitioning protein ParB"/>
    <property type="match status" value="1"/>
</dbReference>
<dbReference type="SUPFAM" id="SSF110849">
    <property type="entry name" value="ParB/Sulfiredoxin"/>
    <property type="match status" value="1"/>
</dbReference>
<dbReference type="Pfam" id="PF17762">
    <property type="entry name" value="HTH_ParB"/>
    <property type="match status" value="1"/>
</dbReference>
<dbReference type="SMART" id="SM00470">
    <property type="entry name" value="ParB"/>
    <property type="match status" value="1"/>
</dbReference>
<proteinExistence type="inferred from homology"/>
<evidence type="ECO:0000256" key="1">
    <source>
        <dbReference type="ARBA" id="ARBA00004453"/>
    </source>
</evidence>
<dbReference type="EMBL" id="DVHE01000033">
    <property type="protein sequence ID" value="HIR50463.1"/>
    <property type="molecule type" value="Genomic_DNA"/>
</dbReference>
<keyword evidence="4" id="KW-0238">DNA-binding</keyword>